<dbReference type="PANTHER" id="PTHR36234:SF5">
    <property type="entry name" value="LYSYL ENDOPEPTIDASE"/>
    <property type="match status" value="1"/>
</dbReference>
<dbReference type="PANTHER" id="PTHR36234">
    <property type="entry name" value="LYSYL ENDOPEPTIDASE"/>
    <property type="match status" value="1"/>
</dbReference>
<keyword evidence="3" id="KW-1185">Reference proteome</keyword>
<dbReference type="Gene3D" id="2.40.10.10">
    <property type="entry name" value="Trypsin-like serine proteases"/>
    <property type="match status" value="2"/>
</dbReference>
<dbReference type="GO" id="GO:0008233">
    <property type="term" value="F:peptidase activity"/>
    <property type="evidence" value="ECO:0007669"/>
    <property type="project" value="UniProtKB-KW"/>
</dbReference>
<dbReference type="InterPro" id="IPR009003">
    <property type="entry name" value="Peptidase_S1_PA"/>
</dbReference>
<sequence>MSELPSQAQDQFLQRLRATAPERDSTRSKLATNSLISADTPERLEKRKNRLLAHRSMATALPDTHRDMLLSGAVLATAPAEVKNAFEVLIEGRDIQQAWFLPRGAELRRTVGRVHIRNASYREGWGTGFLVAPNLLLTNQHVLESADVARHSWVEFEHEETYSGQMLRSAIFDLCPDVVYLSSPADDGLDYALVAVASQPRQAESNWPQATLAGFGFNQLSSEEGKLVKGEPIHIIHHPEGQARQLSLRNNRLMALADAQLAGSWMHYETDTLHGSSGGPLFNNQWEVVGIHHAGAVKKDEQGRPLAIGGALWTSDMGESRKWYYANEGLRISRFMQDVVQRLKTFTASTPDFTLTGQGQSLVEAMFKPTAGPAAGRVDPPTAPPPPTDPPRRFRPE</sequence>
<accession>A0A431U657</accession>
<dbReference type="OrthoDB" id="9770276at2"/>
<feature type="region of interest" description="Disordered" evidence="1">
    <location>
        <begin position="368"/>
        <end position="397"/>
    </location>
</feature>
<evidence type="ECO:0000313" key="2">
    <source>
        <dbReference type="EMBL" id="RTQ52096.1"/>
    </source>
</evidence>
<dbReference type="GO" id="GO:0006508">
    <property type="term" value="P:proteolysis"/>
    <property type="evidence" value="ECO:0007669"/>
    <property type="project" value="UniProtKB-KW"/>
</dbReference>
<dbReference type="Pfam" id="PF13365">
    <property type="entry name" value="Trypsin_2"/>
    <property type="match status" value="1"/>
</dbReference>
<evidence type="ECO:0000256" key="1">
    <source>
        <dbReference type="SAM" id="MobiDB-lite"/>
    </source>
</evidence>
<feature type="region of interest" description="Disordered" evidence="1">
    <location>
        <begin position="1"/>
        <end position="29"/>
    </location>
</feature>
<keyword evidence="2" id="KW-0645">Protease</keyword>
<dbReference type="RefSeq" id="WP_126691753.1">
    <property type="nucleotide sequence ID" value="NZ_RXOF01000002.1"/>
</dbReference>
<protein>
    <submittedName>
        <fullName evidence="2">Serine protease</fullName>
    </submittedName>
</protein>
<comment type="caution">
    <text evidence="2">The sequence shown here is derived from an EMBL/GenBank/DDBJ whole genome shotgun (WGS) entry which is preliminary data.</text>
</comment>
<dbReference type="EMBL" id="RXOF01000002">
    <property type="protein sequence ID" value="RTQ52096.1"/>
    <property type="molecule type" value="Genomic_DNA"/>
</dbReference>
<evidence type="ECO:0000313" key="3">
    <source>
        <dbReference type="Proteomes" id="UP000282184"/>
    </source>
</evidence>
<reference evidence="2 3" key="1">
    <citation type="submission" date="2018-12" db="EMBL/GenBank/DDBJ databases">
        <title>Hymenobacter gummosus sp. nov., isolated from a spring.</title>
        <authorList>
            <person name="Nie L."/>
        </authorList>
    </citation>
    <scope>NUCLEOTIDE SEQUENCE [LARGE SCALE GENOMIC DNA]</scope>
    <source>
        <strain evidence="2 3">KCTC 52166</strain>
    </source>
</reference>
<keyword evidence="2" id="KW-0378">Hydrolase</keyword>
<dbReference type="SUPFAM" id="SSF50494">
    <property type="entry name" value="Trypsin-like serine proteases"/>
    <property type="match status" value="1"/>
</dbReference>
<proteinExistence type="predicted"/>
<dbReference type="AlphaFoldDB" id="A0A431U657"/>
<feature type="compositionally biased region" description="Polar residues" evidence="1">
    <location>
        <begin position="1"/>
        <end position="12"/>
    </location>
</feature>
<dbReference type="Proteomes" id="UP000282184">
    <property type="component" value="Unassembled WGS sequence"/>
</dbReference>
<name>A0A431U657_9BACT</name>
<dbReference type="InterPro" id="IPR043504">
    <property type="entry name" value="Peptidase_S1_PA_chymotrypsin"/>
</dbReference>
<organism evidence="2 3">
    <name type="scientific">Hymenobacter gummosus</name>
    <dbReference type="NCBI Taxonomy" id="1776032"/>
    <lineage>
        <taxon>Bacteria</taxon>
        <taxon>Pseudomonadati</taxon>
        <taxon>Bacteroidota</taxon>
        <taxon>Cytophagia</taxon>
        <taxon>Cytophagales</taxon>
        <taxon>Hymenobacteraceae</taxon>
        <taxon>Hymenobacter</taxon>
    </lineage>
</organism>
<gene>
    <name evidence="2" type="ORF">EJV47_03455</name>
</gene>